<dbReference type="GO" id="GO:0004565">
    <property type="term" value="F:beta-galactosidase activity"/>
    <property type="evidence" value="ECO:0007669"/>
    <property type="project" value="UniProtKB-EC"/>
</dbReference>
<evidence type="ECO:0000256" key="7">
    <source>
        <dbReference type="ARBA" id="ARBA00022729"/>
    </source>
</evidence>
<comment type="caution">
    <text evidence="15">The sequence shown here is derived from an EMBL/GenBank/DDBJ whole genome shotgun (WGS) entry which is preliminary data.</text>
</comment>
<dbReference type="AlphaFoldDB" id="A0AAV7EBY5"/>
<dbReference type="GO" id="GO:0030246">
    <property type="term" value="F:carbohydrate binding"/>
    <property type="evidence" value="ECO:0007669"/>
    <property type="project" value="InterPro"/>
</dbReference>
<dbReference type="PROSITE" id="PS01182">
    <property type="entry name" value="GLYCOSYL_HYDROL_F35"/>
    <property type="match status" value="1"/>
</dbReference>
<keyword evidence="5" id="KW-0052">Apoplast</keyword>
<dbReference type="Gene3D" id="3.20.20.80">
    <property type="entry name" value="Glycosidases"/>
    <property type="match status" value="1"/>
</dbReference>
<dbReference type="GO" id="GO:0048046">
    <property type="term" value="C:apoplast"/>
    <property type="evidence" value="ECO:0007669"/>
    <property type="project" value="UniProtKB-SubCell"/>
</dbReference>
<dbReference type="InterPro" id="IPR017853">
    <property type="entry name" value="GH"/>
</dbReference>
<comment type="similarity">
    <text evidence="3 12">Belongs to the glycosyl hydrolase 35 family.</text>
</comment>
<keyword evidence="16" id="KW-1185">Reference proteome</keyword>
<keyword evidence="9" id="KW-0325">Glycoprotein</keyword>
<dbReference type="InterPro" id="IPR041392">
    <property type="entry name" value="GHD"/>
</dbReference>
<evidence type="ECO:0000256" key="5">
    <source>
        <dbReference type="ARBA" id="ARBA00022523"/>
    </source>
</evidence>
<evidence type="ECO:0000256" key="1">
    <source>
        <dbReference type="ARBA" id="ARBA00001412"/>
    </source>
</evidence>
<evidence type="ECO:0000256" key="2">
    <source>
        <dbReference type="ARBA" id="ARBA00004271"/>
    </source>
</evidence>
<name>A0AAV7EBY5_ARIFI</name>
<dbReference type="InterPro" id="IPR008979">
    <property type="entry name" value="Galactose-bd-like_sf"/>
</dbReference>
<dbReference type="FunFam" id="2.60.120.260:FF:000050">
    <property type="entry name" value="Beta-galactosidase"/>
    <property type="match status" value="1"/>
</dbReference>
<dbReference type="PANTHER" id="PTHR23421">
    <property type="entry name" value="BETA-GALACTOSIDASE RELATED"/>
    <property type="match status" value="1"/>
</dbReference>
<dbReference type="InterPro" id="IPR043159">
    <property type="entry name" value="Lectin_gal-bd_sf"/>
</dbReference>
<evidence type="ECO:0000256" key="12">
    <source>
        <dbReference type="RuleBase" id="RU003679"/>
    </source>
</evidence>
<keyword evidence="8 11" id="KW-0378">Hydrolase</keyword>
<evidence type="ECO:0000256" key="13">
    <source>
        <dbReference type="SAM" id="SignalP"/>
    </source>
</evidence>
<accession>A0AAV7EBY5</accession>
<feature type="signal peptide" evidence="13">
    <location>
        <begin position="1"/>
        <end position="24"/>
    </location>
</feature>
<dbReference type="EMBL" id="JAINDJ010000005">
    <property type="protein sequence ID" value="KAG9446347.1"/>
    <property type="molecule type" value="Genomic_DNA"/>
</dbReference>
<evidence type="ECO:0000313" key="16">
    <source>
        <dbReference type="Proteomes" id="UP000825729"/>
    </source>
</evidence>
<dbReference type="PRINTS" id="PR00742">
    <property type="entry name" value="GLHYDRLASE35"/>
</dbReference>
<dbReference type="InterPro" id="IPR019801">
    <property type="entry name" value="Glyco_hydro_35_CS"/>
</dbReference>
<evidence type="ECO:0000256" key="9">
    <source>
        <dbReference type="ARBA" id="ARBA00023180"/>
    </source>
</evidence>
<dbReference type="PROSITE" id="PS50228">
    <property type="entry name" value="SUEL_LECTIN"/>
    <property type="match status" value="1"/>
</dbReference>
<feature type="domain" description="SUEL-type lectin" evidence="14">
    <location>
        <begin position="742"/>
        <end position="829"/>
    </location>
</feature>
<keyword evidence="6" id="KW-0964">Secreted</keyword>
<protein>
    <recommendedName>
        <fullName evidence="4 11">Beta-galactosidase</fullName>
        <ecNumber evidence="4 11">3.2.1.23</ecNumber>
    </recommendedName>
</protein>
<dbReference type="SUPFAM" id="SSF49785">
    <property type="entry name" value="Galactose-binding domain-like"/>
    <property type="match status" value="2"/>
</dbReference>
<dbReference type="InterPro" id="IPR048913">
    <property type="entry name" value="BetaGal_gal-bd"/>
</dbReference>
<dbReference type="CDD" id="cd22842">
    <property type="entry name" value="Gal_Rha_Lectin_BGal"/>
    <property type="match status" value="1"/>
</dbReference>
<dbReference type="Gene3D" id="2.60.120.260">
    <property type="entry name" value="Galactose-binding domain-like"/>
    <property type="match status" value="2"/>
</dbReference>
<dbReference type="InterPro" id="IPR001944">
    <property type="entry name" value="Glycoside_Hdrlase_35"/>
</dbReference>
<evidence type="ECO:0000256" key="4">
    <source>
        <dbReference type="ARBA" id="ARBA00012756"/>
    </source>
</evidence>
<reference evidence="15 16" key="1">
    <citation type="submission" date="2021-07" db="EMBL/GenBank/DDBJ databases">
        <title>The Aristolochia fimbriata genome: insights into angiosperm evolution, floral development and chemical biosynthesis.</title>
        <authorList>
            <person name="Jiao Y."/>
        </authorList>
    </citation>
    <scope>NUCLEOTIDE SEQUENCE [LARGE SCALE GENOMIC DNA]</scope>
    <source>
        <strain evidence="15">IBCAS-2021</strain>
        <tissue evidence="15">Leaf</tissue>
    </source>
</reference>
<comment type="subcellular location">
    <subcellularLocation>
        <location evidence="2">Secreted</location>
        <location evidence="2">Extracellular space</location>
        <location evidence="2">Apoplast</location>
    </subcellularLocation>
</comment>
<evidence type="ECO:0000256" key="10">
    <source>
        <dbReference type="ARBA" id="ARBA00023295"/>
    </source>
</evidence>
<dbReference type="GO" id="GO:0005975">
    <property type="term" value="P:carbohydrate metabolic process"/>
    <property type="evidence" value="ECO:0007669"/>
    <property type="project" value="InterPro"/>
</dbReference>
<dbReference type="Pfam" id="PF01301">
    <property type="entry name" value="Glyco_hydro_35"/>
    <property type="match status" value="1"/>
</dbReference>
<evidence type="ECO:0000256" key="8">
    <source>
        <dbReference type="ARBA" id="ARBA00022801"/>
    </source>
</evidence>
<keyword evidence="10 11" id="KW-0326">Glycosidase</keyword>
<feature type="chain" id="PRO_5043395166" description="Beta-galactosidase" evidence="13">
    <location>
        <begin position="25"/>
        <end position="832"/>
    </location>
</feature>
<dbReference type="Gene3D" id="2.60.120.740">
    <property type="match status" value="1"/>
</dbReference>
<dbReference type="InterPro" id="IPR000922">
    <property type="entry name" value="Lectin_gal-bd_dom"/>
</dbReference>
<dbReference type="SUPFAM" id="SSF51445">
    <property type="entry name" value="(Trans)glycosidases"/>
    <property type="match status" value="1"/>
</dbReference>
<organism evidence="15 16">
    <name type="scientific">Aristolochia fimbriata</name>
    <name type="common">White veined hardy Dutchman's pipe vine</name>
    <dbReference type="NCBI Taxonomy" id="158543"/>
    <lineage>
        <taxon>Eukaryota</taxon>
        <taxon>Viridiplantae</taxon>
        <taxon>Streptophyta</taxon>
        <taxon>Embryophyta</taxon>
        <taxon>Tracheophyta</taxon>
        <taxon>Spermatophyta</taxon>
        <taxon>Magnoliopsida</taxon>
        <taxon>Magnoliidae</taxon>
        <taxon>Piperales</taxon>
        <taxon>Aristolochiaceae</taxon>
        <taxon>Aristolochia</taxon>
    </lineage>
</organism>
<comment type="catalytic activity">
    <reaction evidence="1 11">
        <text>Hydrolysis of terminal non-reducing beta-D-galactose residues in beta-D-galactosides.</text>
        <dbReference type="EC" id="3.2.1.23"/>
    </reaction>
</comment>
<proteinExistence type="inferred from homology"/>
<sequence length="832" mass="93474">MVLRRQDLLLGILCLSILAGSVLAHEKKKPNVKYDGRSLIINGRRELVFSGSIHYPRSTPQQWPQLIEKAKQGGLNAIETYVFWNAHEPVEGQLNFDGNYDLVKFIKLIQDAGMWAIVRLGPFVQGEWNHGGLPYWLREVHNITFRTDNEPFKHYMKKYTQMMVDLLKKEELFASQGGPIIVAQIENEYNNIQMAFKSEGASYVQWAAKMAVSMDVGVPWVMCKQWDAPDPVINACNGRNCGDTFTGPNKPYKPSVWTENWTAQYRVFGDPPSQRTAEDLAYAVARWFSVNGTLVNYYMYHGGTNFGRNAASFVQTRYYDEAPLDEYGMMKEPKWGHLRDLHTALRLCRKPLLLGEPTRQAIGRGLEAIVYRVPESSDLCAAFLTNNDTRRDKTANFNGQKYYLPRHSVSILPDCKNVVLNTAQVVSQHNNRDFIPSDEFKKNNKEWKMWKEPIVKVNDADFKFPSCLEHYNMTKDTTDYLWYSTNLYLDDEDLPLKKTRQVIKVFSLGHAVHVFVNDRYVGSEQGDKIEKSFSFKTAVELKQGVNDISLLAMTVGLPDSGALLERKIAGIHQVRIQGLNTGTLDLSLNDWGHKVGLEGEKLRVYTQGGSHRVDWSEASGNVALVWYKRYFDAPSGDEPVALNMGGMGKGMVWVNGKSIGRYWVSFLSPLGKPSQSEYHIPREFLKPTENLLVVLEESGGNPEEIQLLAVSRDKICSVISDNYPASVNNWKRHEDDIHPIEENAKPSAVLKCPDDKVIQSIEFASYGNAGGLCGNYTMGTCNSPGVQSVVEKACLGQASCTIKVSSDAFGSDNCPSDVTKTLTVQAKCGGQG</sequence>
<evidence type="ECO:0000256" key="11">
    <source>
        <dbReference type="RuleBase" id="RU000675"/>
    </source>
</evidence>
<dbReference type="FunFam" id="3.20.20.80:FF:000006">
    <property type="entry name" value="Beta-galactosidase"/>
    <property type="match status" value="1"/>
</dbReference>
<evidence type="ECO:0000256" key="6">
    <source>
        <dbReference type="ARBA" id="ARBA00022525"/>
    </source>
</evidence>
<evidence type="ECO:0000256" key="3">
    <source>
        <dbReference type="ARBA" id="ARBA00009809"/>
    </source>
</evidence>
<dbReference type="Pfam" id="PF21467">
    <property type="entry name" value="BetaGal_gal-bd"/>
    <property type="match status" value="1"/>
</dbReference>
<gene>
    <name evidence="15" type="ORF">H6P81_012475</name>
</gene>
<dbReference type="Proteomes" id="UP000825729">
    <property type="component" value="Unassembled WGS sequence"/>
</dbReference>
<dbReference type="EC" id="3.2.1.23" evidence="4 11"/>
<dbReference type="InterPro" id="IPR031330">
    <property type="entry name" value="Gly_Hdrlase_35_cat"/>
</dbReference>
<keyword evidence="7 13" id="KW-0732">Signal</keyword>
<evidence type="ECO:0000313" key="15">
    <source>
        <dbReference type="EMBL" id="KAG9446347.1"/>
    </source>
</evidence>
<dbReference type="Pfam" id="PF17834">
    <property type="entry name" value="GHD"/>
    <property type="match status" value="1"/>
</dbReference>
<evidence type="ECO:0000259" key="14">
    <source>
        <dbReference type="PROSITE" id="PS50228"/>
    </source>
</evidence>
<dbReference type="Pfam" id="PF02140">
    <property type="entry name" value="SUEL_Lectin"/>
    <property type="match status" value="1"/>
</dbReference>